<keyword evidence="3" id="KW-1185">Reference proteome</keyword>
<feature type="chain" id="PRO_5045216968" evidence="1">
    <location>
        <begin position="27"/>
        <end position="516"/>
    </location>
</feature>
<dbReference type="Pfam" id="PF01547">
    <property type="entry name" value="SBP_bac_1"/>
    <property type="match status" value="1"/>
</dbReference>
<evidence type="ECO:0000256" key="1">
    <source>
        <dbReference type="SAM" id="SignalP"/>
    </source>
</evidence>
<feature type="signal peptide" evidence="1">
    <location>
        <begin position="1"/>
        <end position="26"/>
    </location>
</feature>
<dbReference type="PANTHER" id="PTHR43649:SF12">
    <property type="entry name" value="DIACETYLCHITOBIOSE BINDING PROTEIN DASA"/>
    <property type="match status" value="1"/>
</dbReference>
<dbReference type="InterPro" id="IPR050490">
    <property type="entry name" value="Bact_solute-bd_prot1"/>
</dbReference>
<dbReference type="Gene3D" id="3.40.190.10">
    <property type="entry name" value="Periplasmic binding protein-like II"/>
    <property type="match status" value="1"/>
</dbReference>
<organism evidence="2 3">
    <name type="scientific">Cohnella silvisoli</name>
    <dbReference type="NCBI Taxonomy" id="2873699"/>
    <lineage>
        <taxon>Bacteria</taxon>
        <taxon>Bacillati</taxon>
        <taxon>Bacillota</taxon>
        <taxon>Bacilli</taxon>
        <taxon>Bacillales</taxon>
        <taxon>Paenibacillaceae</taxon>
        <taxon>Cohnella</taxon>
    </lineage>
</organism>
<dbReference type="RefSeq" id="WP_232187377.1">
    <property type="nucleotide sequence ID" value="NZ_JAIOAP010000012.1"/>
</dbReference>
<dbReference type="PROSITE" id="PS51257">
    <property type="entry name" value="PROKAR_LIPOPROTEIN"/>
    <property type="match status" value="1"/>
</dbReference>
<dbReference type="Proteomes" id="UP001493487">
    <property type="component" value="Unassembled WGS sequence"/>
</dbReference>
<protein>
    <submittedName>
        <fullName evidence="2">Extracellular solute-binding protein</fullName>
    </submittedName>
</protein>
<evidence type="ECO:0000313" key="2">
    <source>
        <dbReference type="EMBL" id="MEQ4485189.1"/>
    </source>
</evidence>
<gene>
    <name evidence="2" type="ORF">QJS35_22625</name>
</gene>
<sequence length="516" mass="58563">MSKPKNRVRKWILTGLTLSLLIPTLAACNTSKGKDADVRRTLRIGTMYGSKQDESYFRQQFTDMFEFTHSNIDIEVVPAIDYSEQQFEDQSKQMEQPNPLEKVKAIMTGTNPVDVMIFDMSMLSQLVNESLLKQLDPMIKEEKIDTNEFVTTVIEGIKDQGNGFLYALTPTFTPSALYYNKKLFSKAGVEVPHDGMSWDDVFNLAKRMKKGTGKDAVFGFSFNQWGAGDNYWDVQNYAAPLQLKMFDNKGETMTVNTPQWEAVWKTVTDLYKDHVTPHQEDMQYDQPQDGKMRYNPFQGQLFLNGKVAMTVGDYNMINQIQQMNDNSDKLKIEKLDWDVVSMPFHVGHEGVGGSIYLNNLSGINAKAANPDDAWEFVKFMNGKEWAKLKSRSTYEMSARKEFVKARDGMSYNVEAFTKMKPAPLLQSSAEEQKLYRDKPNLNMVSELGSRAYSEVIQGKKSVKEALTQWETKGNDLLQKIKLNPKGQIDGVFDDVYGGEGNIPMEKRAVMEAAGEG</sequence>
<dbReference type="SUPFAM" id="SSF53850">
    <property type="entry name" value="Periplasmic binding protein-like II"/>
    <property type="match status" value="1"/>
</dbReference>
<dbReference type="PANTHER" id="PTHR43649">
    <property type="entry name" value="ARABINOSE-BINDING PROTEIN-RELATED"/>
    <property type="match status" value="1"/>
</dbReference>
<comment type="caution">
    <text evidence="2">The sequence shown here is derived from an EMBL/GenBank/DDBJ whole genome shotgun (WGS) entry which is preliminary data.</text>
</comment>
<proteinExistence type="predicted"/>
<evidence type="ECO:0000313" key="3">
    <source>
        <dbReference type="Proteomes" id="UP001493487"/>
    </source>
</evidence>
<dbReference type="InterPro" id="IPR006059">
    <property type="entry name" value="SBP"/>
</dbReference>
<accession>A0ABV1KYK2</accession>
<dbReference type="EMBL" id="JASKHM010000014">
    <property type="protein sequence ID" value="MEQ4485189.1"/>
    <property type="molecule type" value="Genomic_DNA"/>
</dbReference>
<keyword evidence="1" id="KW-0732">Signal</keyword>
<name>A0ABV1KYK2_9BACL</name>
<reference evidence="2 3" key="1">
    <citation type="journal article" date="2023" name="Genome Announc.">
        <title>Pan-Genome Analyses of the Genus Cohnella and Proposal of the Novel Species Cohnella silvisoli sp. nov., Isolated from Forest Soil.</title>
        <authorList>
            <person name="Wang C."/>
            <person name="Mao L."/>
            <person name="Bao G."/>
            <person name="Zhu H."/>
        </authorList>
    </citation>
    <scope>NUCLEOTIDE SEQUENCE [LARGE SCALE GENOMIC DNA]</scope>
    <source>
        <strain evidence="2 3">NL03-T5-1</strain>
    </source>
</reference>